<proteinExistence type="predicted"/>
<evidence type="ECO:0000313" key="1">
    <source>
        <dbReference type="EMBL" id="KAA1039297.1"/>
    </source>
</evidence>
<evidence type="ECO:0000313" key="3">
    <source>
        <dbReference type="Proteomes" id="UP000295735"/>
    </source>
</evidence>
<gene>
    <name evidence="1" type="ORF">ERX35_006915</name>
    <name evidence="2" type="ORF">KFV11_10240</name>
</gene>
<organism evidence="2 4">
    <name type="scientific">Macrococcus equipercicus</name>
    <dbReference type="NCBI Taxonomy" id="69967"/>
    <lineage>
        <taxon>Bacteria</taxon>
        <taxon>Bacillati</taxon>
        <taxon>Bacillota</taxon>
        <taxon>Bacilli</taxon>
        <taxon>Bacillales</taxon>
        <taxon>Staphylococcaceae</taxon>
        <taxon>Macrococcus</taxon>
    </lineage>
</organism>
<dbReference type="Proteomes" id="UP001057381">
    <property type="component" value="Chromosome"/>
</dbReference>
<dbReference type="RefSeq" id="WP_149459191.1">
    <property type="nucleotide sequence ID" value="NZ_CP073809.1"/>
</dbReference>
<name>A0A9Q9F130_9STAP</name>
<protein>
    <submittedName>
        <fullName evidence="2">Uncharacterized protein</fullName>
    </submittedName>
</protein>
<reference evidence="1 3" key="1">
    <citation type="submission" date="2019-09" db="EMBL/GenBank/DDBJ databases">
        <authorList>
            <person name="Mazhar S."/>
            <person name="Altermann E."/>
            <person name="Hill C."/>
            <person name="Mcauliffe O."/>
        </authorList>
    </citation>
    <scope>NUCLEOTIDE SEQUENCE [LARGE SCALE GENOMIC DNA]</scope>
    <source>
        <strain evidence="1 3">ATCC 51831</strain>
    </source>
</reference>
<evidence type="ECO:0000313" key="4">
    <source>
        <dbReference type="Proteomes" id="UP001057381"/>
    </source>
</evidence>
<dbReference type="AlphaFoldDB" id="A0A9Q9F130"/>
<dbReference type="KEGG" id="mequ:KFV11_10240"/>
<dbReference type="Proteomes" id="UP000295735">
    <property type="component" value="Unassembled WGS sequence"/>
</dbReference>
<evidence type="ECO:0000313" key="2">
    <source>
        <dbReference type="EMBL" id="UTH13588.1"/>
    </source>
</evidence>
<accession>A0A9Q9F130</accession>
<sequence length="61" mass="6899">MKELTPDEIAHLTQGEFLHDKATCPHQQLAVVLPDRTLYICLDCGMERTTLTEFTPRTGIV</sequence>
<reference evidence="2" key="2">
    <citation type="submission" date="2021-04" db="EMBL/GenBank/DDBJ databases">
        <title>Complete Genome Sequences of Macrococcus spp. from dog and cattle.</title>
        <authorList>
            <person name="Schwendener S."/>
            <person name="Perreten V."/>
        </authorList>
    </citation>
    <scope>NUCLEOTIDE SEQUENCE</scope>
    <source>
        <strain evidence="2">Epi0143-OL</strain>
    </source>
</reference>
<dbReference type="EMBL" id="CP073809">
    <property type="protein sequence ID" value="UTH13588.1"/>
    <property type="molecule type" value="Genomic_DNA"/>
</dbReference>
<dbReference type="EMBL" id="SCWC02000004">
    <property type="protein sequence ID" value="KAA1039297.1"/>
    <property type="molecule type" value="Genomic_DNA"/>
</dbReference>
<keyword evidence="3" id="KW-1185">Reference proteome</keyword>